<evidence type="ECO:0000313" key="1">
    <source>
        <dbReference type="EMBL" id="MBW91862.1"/>
    </source>
</evidence>
<keyword evidence="1" id="KW-0413">Isomerase</keyword>
<name>A0A2P2JEF8_RHIMU</name>
<dbReference type="GO" id="GO:0016853">
    <property type="term" value="F:isomerase activity"/>
    <property type="evidence" value="ECO:0007669"/>
    <property type="project" value="UniProtKB-KW"/>
</dbReference>
<sequence length="63" mass="7651">MMIRRGPQMCIQELRLECNFAQFSKHEIIPYFSQLFFAVPFLSNEHILYRNHQAREHNKISIK</sequence>
<dbReference type="AlphaFoldDB" id="A0A2P2JEF8"/>
<accession>A0A2P2JEF8</accession>
<organism evidence="1">
    <name type="scientific">Rhizophora mucronata</name>
    <name type="common">Asiatic mangrove</name>
    <dbReference type="NCBI Taxonomy" id="61149"/>
    <lineage>
        <taxon>Eukaryota</taxon>
        <taxon>Viridiplantae</taxon>
        <taxon>Streptophyta</taxon>
        <taxon>Embryophyta</taxon>
        <taxon>Tracheophyta</taxon>
        <taxon>Spermatophyta</taxon>
        <taxon>Magnoliopsida</taxon>
        <taxon>eudicotyledons</taxon>
        <taxon>Gunneridae</taxon>
        <taxon>Pentapetalae</taxon>
        <taxon>rosids</taxon>
        <taxon>fabids</taxon>
        <taxon>Malpighiales</taxon>
        <taxon>Rhizophoraceae</taxon>
        <taxon>Rhizophora</taxon>
    </lineage>
</organism>
<reference evidence="1" key="1">
    <citation type="submission" date="2018-02" db="EMBL/GenBank/DDBJ databases">
        <title>Rhizophora mucronata_Transcriptome.</title>
        <authorList>
            <person name="Meera S.P."/>
            <person name="Sreeshan A."/>
            <person name="Augustine A."/>
        </authorList>
    </citation>
    <scope>NUCLEOTIDE SEQUENCE</scope>
    <source>
        <tissue evidence="1">Leaf</tissue>
    </source>
</reference>
<protein>
    <submittedName>
        <fullName evidence="1">Putative ribose-5-phosphate isomerase 3ic</fullName>
    </submittedName>
</protein>
<proteinExistence type="predicted"/>
<dbReference type="EMBL" id="GGEC01011379">
    <property type="protein sequence ID" value="MBW91862.1"/>
    <property type="molecule type" value="Transcribed_RNA"/>
</dbReference>